<keyword evidence="2" id="KW-0732">Signal</keyword>
<evidence type="ECO:0000256" key="3">
    <source>
        <dbReference type="RuleBase" id="RU004003"/>
    </source>
</evidence>
<dbReference type="PANTHER" id="PTHR30332:SF5">
    <property type="entry name" value="SPI-1 TYPE 3 SECRETION SYSTEM SECRETIN"/>
    <property type="match status" value="1"/>
</dbReference>
<dbReference type="RefSeq" id="WP_260250233.1">
    <property type="nucleotide sequence ID" value="NZ_JALMEJ010000019.1"/>
</dbReference>
<dbReference type="Gene3D" id="3.30.1370.120">
    <property type="match status" value="1"/>
</dbReference>
<organism evidence="7 8">
    <name type="scientific">Morganella morganii</name>
    <name type="common">Proteus morganii</name>
    <dbReference type="NCBI Taxonomy" id="582"/>
    <lineage>
        <taxon>Bacteria</taxon>
        <taxon>Pseudomonadati</taxon>
        <taxon>Pseudomonadota</taxon>
        <taxon>Gammaproteobacteria</taxon>
        <taxon>Enterobacterales</taxon>
        <taxon>Morganellaceae</taxon>
        <taxon>Morganella</taxon>
    </lineage>
</organism>
<dbReference type="PANTHER" id="PTHR30332">
    <property type="entry name" value="PROBABLE GENERAL SECRETION PATHWAY PROTEIN D"/>
    <property type="match status" value="1"/>
</dbReference>
<dbReference type="InterPro" id="IPR003522">
    <property type="entry name" value="T3SS_OM_pore_YscC"/>
</dbReference>
<evidence type="ECO:0000256" key="1">
    <source>
        <dbReference type="ARBA" id="ARBA00004442"/>
    </source>
</evidence>
<name>A0A9Q4CMW2_MORMO</name>
<sequence length="524" mass="58001">MNAYINGYIKEIFACMVTLYSGINVRRINHYLTGILISLFFSVCQAESFTSDEPYSFIANNTPLSEVLINFAANNDIETEISPDIKGFVNDHLSADTATEFLEKLSRLYRLETYFYNNTLYVSKKSSNQTRTIGLKYLTAGDAATLLRDTGIADRHRKITINSPRQLRLAGPPAYLTFAQQAIDARESELSEQHLSPVQTVTIIPLKYSSAIDRIIKYRDSQITAPGVATILSRILSGPVNLPGYKSPEGQNNYQGVINADPTLNAIILRDTPEKIALYKELISKLDIPTSRIEIALYIIDVDTQRAGALGIDWGGTISSGKTNISISSTLSPQGAAAGTLLNQTGLNQLLANVHLLQTKGYARMVSRPTILTLENSPALIDHNETYYVKVNGERVAELKGITYGTLLQLTPRIIRETQNTLLDMTLHIEDGNQKAGNNNSDTIPTINRTVIDTIARVELDQSLLIGGIYRDEELKTESKVPLLGDIPWLGALFRSETTQERSAVRLFIIRPRIIDYGKPVSSS</sequence>
<dbReference type="InterPro" id="IPR050810">
    <property type="entry name" value="Bact_Secretion_Sys_Channel"/>
</dbReference>
<dbReference type="InterPro" id="IPR004846">
    <property type="entry name" value="T2SS/T3SS_dom"/>
</dbReference>
<dbReference type="GO" id="GO:0015627">
    <property type="term" value="C:type II protein secretion system complex"/>
    <property type="evidence" value="ECO:0007669"/>
    <property type="project" value="TreeGrafter"/>
</dbReference>
<reference evidence="7" key="1">
    <citation type="submission" date="2022-08" db="EMBL/GenBank/DDBJ databases">
        <authorList>
            <person name="Dale J.L."/>
        </authorList>
    </citation>
    <scope>NUCLEOTIDE SEQUENCE</scope>
    <source>
        <strain evidence="7">2022EL-00758</strain>
    </source>
</reference>
<dbReference type="GO" id="GO:0009306">
    <property type="term" value="P:protein secretion"/>
    <property type="evidence" value="ECO:0007669"/>
    <property type="project" value="InterPro"/>
</dbReference>
<evidence type="ECO:0000256" key="2">
    <source>
        <dbReference type="ARBA" id="ARBA00022729"/>
    </source>
</evidence>
<dbReference type="Gene3D" id="3.55.50.30">
    <property type="match status" value="1"/>
</dbReference>
<dbReference type="GO" id="GO:0009279">
    <property type="term" value="C:cell outer membrane"/>
    <property type="evidence" value="ECO:0007669"/>
    <property type="project" value="UniProtKB-SubCell"/>
</dbReference>
<dbReference type="Proteomes" id="UP001076655">
    <property type="component" value="Unassembled WGS sequence"/>
</dbReference>
<feature type="domain" description="NolW-like" evidence="6">
    <location>
        <begin position="202"/>
        <end position="291"/>
    </location>
</feature>
<evidence type="ECO:0000259" key="6">
    <source>
        <dbReference type="Pfam" id="PF03958"/>
    </source>
</evidence>
<comment type="subcellular location">
    <subcellularLocation>
        <location evidence="1 4">Cell outer membrane</location>
    </subcellularLocation>
</comment>
<keyword evidence="4" id="KW-0813">Transport</keyword>
<comment type="caution">
    <text evidence="7">The sequence shown here is derived from an EMBL/GenBank/DDBJ whole genome shotgun (WGS) entry which is preliminary data.</text>
</comment>
<dbReference type="Pfam" id="PF03958">
    <property type="entry name" value="Secretin_N"/>
    <property type="match status" value="1"/>
</dbReference>
<dbReference type="Pfam" id="PF00263">
    <property type="entry name" value="Secretin"/>
    <property type="match status" value="1"/>
</dbReference>
<accession>A0A9Q4CMW2</accession>
<evidence type="ECO:0000259" key="5">
    <source>
        <dbReference type="Pfam" id="PF00263"/>
    </source>
</evidence>
<dbReference type="NCBIfam" id="TIGR02516">
    <property type="entry name" value="type_III_yscC"/>
    <property type="match status" value="1"/>
</dbReference>
<evidence type="ECO:0000313" key="7">
    <source>
        <dbReference type="EMBL" id="MCY0789262.1"/>
    </source>
</evidence>
<evidence type="ECO:0000313" key="8">
    <source>
        <dbReference type="Proteomes" id="UP001076655"/>
    </source>
</evidence>
<dbReference type="PRINTS" id="PR01337">
    <property type="entry name" value="TYPE3OMGPROT"/>
</dbReference>
<dbReference type="InterPro" id="IPR005644">
    <property type="entry name" value="NolW-like"/>
</dbReference>
<protein>
    <submittedName>
        <fullName evidence="7">Type III secretion system outer membrane ring subunit SctC</fullName>
    </submittedName>
</protein>
<dbReference type="AlphaFoldDB" id="A0A9Q4CMW2"/>
<proteinExistence type="inferred from homology"/>
<evidence type="ECO:0000256" key="4">
    <source>
        <dbReference type="RuleBase" id="RU004004"/>
    </source>
</evidence>
<dbReference type="EMBL" id="JAPNMI010000003">
    <property type="protein sequence ID" value="MCY0789262.1"/>
    <property type="molecule type" value="Genomic_DNA"/>
</dbReference>
<gene>
    <name evidence="7" type="primary">sctC</name>
    <name evidence="7" type="ORF">N0392_06135</name>
</gene>
<comment type="similarity">
    <text evidence="3">Belongs to the bacterial secretin family.</text>
</comment>
<feature type="domain" description="Type II/III secretion system secretin-like" evidence="5">
    <location>
        <begin position="357"/>
        <end position="516"/>
    </location>
</feature>
<dbReference type="InterPro" id="IPR038591">
    <property type="entry name" value="NolW-like_sf"/>
</dbReference>